<name>A0A1F7WED7_9BACT</name>
<protein>
    <submittedName>
        <fullName evidence="2">Uncharacterized protein</fullName>
    </submittedName>
</protein>
<dbReference type="Proteomes" id="UP000178735">
    <property type="component" value="Unassembled WGS sequence"/>
</dbReference>
<gene>
    <name evidence="2" type="ORF">A2008_14015</name>
</gene>
<dbReference type="EMBL" id="MGFH01000240">
    <property type="protein sequence ID" value="OGM01153.1"/>
    <property type="molecule type" value="Genomic_DNA"/>
</dbReference>
<proteinExistence type="predicted"/>
<feature type="coiled-coil region" evidence="1">
    <location>
        <begin position="9"/>
        <end position="99"/>
    </location>
</feature>
<comment type="caution">
    <text evidence="2">The sequence shown here is derived from an EMBL/GenBank/DDBJ whole genome shotgun (WGS) entry which is preliminary data.</text>
</comment>
<evidence type="ECO:0000313" key="2">
    <source>
        <dbReference type="EMBL" id="OGM01153.1"/>
    </source>
</evidence>
<organism evidence="2 3">
    <name type="scientific">Candidatus Wallbacteria bacterium GWC2_49_35</name>
    <dbReference type="NCBI Taxonomy" id="1817813"/>
    <lineage>
        <taxon>Bacteria</taxon>
        <taxon>Candidatus Walliibacteriota</taxon>
    </lineage>
</organism>
<evidence type="ECO:0000256" key="1">
    <source>
        <dbReference type="SAM" id="Coils"/>
    </source>
</evidence>
<evidence type="ECO:0000313" key="3">
    <source>
        <dbReference type="Proteomes" id="UP000178735"/>
    </source>
</evidence>
<accession>A0A1F7WED7</accession>
<sequence length="372" mass="43048">MSGVAEDFLKSHKQKIDKMQQKTVELKRTFDDSRKQYENKLDEMLSEDKVKDRAKTGKKFNVGELKALDNAIVQGQEYQHDMQDLIEELTGELENLGRKVATSKDYQGLEKFWFMIGAAKWANASRLDRIKNQNIAGSMQTVLAYANGTVESLNQQIAKNAEMYSALTQKEKIIVEKLNDNQPKYEHWREEVRRITKGIEDIDRRLREANETERPKLEEEKTAFGRELDQAKLNETSYFEIVKNASEAINLVRHHAQGFYQAIDALTQSKIKTAEKIDNLKEVFTGIYQIMETALEIKGFSRIDSTLNYLADKTTETMNVQIEGILDETMARNEKKVIDDDKMMKYMQHLGKVIGDFTDGMKKQQDKYSKKE</sequence>
<reference evidence="2 3" key="1">
    <citation type="journal article" date="2016" name="Nat. Commun.">
        <title>Thousands of microbial genomes shed light on interconnected biogeochemical processes in an aquifer system.</title>
        <authorList>
            <person name="Anantharaman K."/>
            <person name="Brown C.T."/>
            <person name="Hug L.A."/>
            <person name="Sharon I."/>
            <person name="Castelle C.J."/>
            <person name="Probst A.J."/>
            <person name="Thomas B.C."/>
            <person name="Singh A."/>
            <person name="Wilkins M.J."/>
            <person name="Karaoz U."/>
            <person name="Brodie E.L."/>
            <person name="Williams K.H."/>
            <person name="Hubbard S.S."/>
            <person name="Banfield J.F."/>
        </authorList>
    </citation>
    <scope>NUCLEOTIDE SEQUENCE [LARGE SCALE GENOMIC DNA]</scope>
</reference>
<dbReference type="AlphaFoldDB" id="A0A1F7WED7"/>
<keyword evidence="1" id="KW-0175">Coiled coil</keyword>